<keyword evidence="7 9" id="KW-0675">Receptor</keyword>
<protein>
    <submittedName>
        <fullName evidence="13">Octopamine receptor 1-like</fullName>
    </submittedName>
</protein>
<dbReference type="PANTHER" id="PTHR24248">
    <property type="entry name" value="ADRENERGIC RECEPTOR-RELATED G-PROTEIN COUPLED RECEPTOR"/>
    <property type="match status" value="1"/>
</dbReference>
<feature type="transmembrane region" description="Helical" evidence="10">
    <location>
        <begin position="58"/>
        <end position="87"/>
    </location>
</feature>
<evidence type="ECO:0000313" key="13">
    <source>
        <dbReference type="RefSeq" id="XP_031567296.1"/>
    </source>
</evidence>
<gene>
    <name evidence="13" type="primary">LOC116302205</name>
</gene>
<feature type="transmembrane region" description="Helical" evidence="10">
    <location>
        <begin position="189"/>
        <end position="213"/>
    </location>
</feature>
<dbReference type="Gene3D" id="1.20.1070.10">
    <property type="entry name" value="Rhodopsin 7-helix transmembrane proteins"/>
    <property type="match status" value="1"/>
</dbReference>
<feature type="transmembrane region" description="Helical" evidence="10">
    <location>
        <begin position="149"/>
        <end position="169"/>
    </location>
</feature>
<keyword evidence="3 9" id="KW-0812">Transmembrane</keyword>
<dbReference type="OrthoDB" id="5951059at2759"/>
<evidence type="ECO:0000256" key="8">
    <source>
        <dbReference type="ARBA" id="ARBA00023224"/>
    </source>
</evidence>
<evidence type="ECO:0000256" key="2">
    <source>
        <dbReference type="ARBA" id="ARBA00022475"/>
    </source>
</evidence>
<evidence type="ECO:0000313" key="12">
    <source>
        <dbReference type="Proteomes" id="UP000515163"/>
    </source>
</evidence>
<feature type="domain" description="G-protein coupled receptors family 1 profile" evidence="11">
    <location>
        <begin position="41"/>
        <end position="315"/>
    </location>
</feature>
<dbReference type="PRINTS" id="PR00237">
    <property type="entry name" value="GPCRRHODOPSN"/>
</dbReference>
<dbReference type="InParanoid" id="A0A6P8IK44"/>
<evidence type="ECO:0000256" key="7">
    <source>
        <dbReference type="ARBA" id="ARBA00023170"/>
    </source>
</evidence>
<keyword evidence="4 10" id="KW-1133">Transmembrane helix</keyword>
<dbReference type="PROSITE" id="PS00237">
    <property type="entry name" value="G_PROTEIN_RECEP_F1_1"/>
    <property type="match status" value="1"/>
</dbReference>
<dbReference type="CDD" id="cd14967">
    <property type="entry name" value="7tmA_amine_R-like"/>
    <property type="match status" value="1"/>
</dbReference>
<dbReference type="SUPFAM" id="SSF81321">
    <property type="entry name" value="Family A G protein-coupled receptor-like"/>
    <property type="match status" value="1"/>
</dbReference>
<dbReference type="PROSITE" id="PS50262">
    <property type="entry name" value="G_PROTEIN_RECEP_F1_2"/>
    <property type="match status" value="1"/>
</dbReference>
<evidence type="ECO:0000256" key="4">
    <source>
        <dbReference type="ARBA" id="ARBA00022989"/>
    </source>
</evidence>
<dbReference type="InterPro" id="IPR000276">
    <property type="entry name" value="GPCR_Rhodpsn"/>
</dbReference>
<evidence type="ECO:0000256" key="1">
    <source>
        <dbReference type="ARBA" id="ARBA00004651"/>
    </source>
</evidence>
<keyword evidence="8 9" id="KW-0807">Transducer</keyword>
<feature type="transmembrane region" description="Helical" evidence="10">
    <location>
        <begin position="107"/>
        <end position="128"/>
    </location>
</feature>
<keyword evidence="5 9" id="KW-0297">G-protein coupled receptor</keyword>
<evidence type="ECO:0000256" key="10">
    <source>
        <dbReference type="SAM" id="Phobius"/>
    </source>
</evidence>
<dbReference type="GeneID" id="116302205"/>
<name>A0A6P8IK44_ACTTE</name>
<evidence type="ECO:0000256" key="5">
    <source>
        <dbReference type="ARBA" id="ARBA00023040"/>
    </source>
</evidence>
<keyword evidence="2" id="KW-1003">Cell membrane</keyword>
<keyword evidence="6 10" id="KW-0472">Membrane</keyword>
<feature type="transmembrane region" description="Helical" evidence="10">
    <location>
        <begin position="298"/>
        <end position="318"/>
    </location>
</feature>
<comment type="similarity">
    <text evidence="9">Belongs to the G-protein coupled receptor 1 family.</text>
</comment>
<comment type="subcellular location">
    <subcellularLocation>
        <location evidence="1">Cell membrane</location>
        <topology evidence="1">Multi-pass membrane protein</topology>
    </subcellularLocation>
</comment>
<proteinExistence type="inferred from homology"/>
<feature type="transmembrane region" description="Helical" evidence="10">
    <location>
        <begin position="23"/>
        <end position="46"/>
    </location>
</feature>
<evidence type="ECO:0000256" key="9">
    <source>
        <dbReference type="RuleBase" id="RU000688"/>
    </source>
</evidence>
<dbReference type="RefSeq" id="XP_031567296.1">
    <property type="nucleotide sequence ID" value="XM_031711436.1"/>
</dbReference>
<dbReference type="GO" id="GO:0005886">
    <property type="term" value="C:plasma membrane"/>
    <property type="evidence" value="ECO:0007669"/>
    <property type="project" value="UniProtKB-SubCell"/>
</dbReference>
<dbReference type="AlphaFoldDB" id="A0A6P8IK44"/>
<dbReference type="SMART" id="SM01381">
    <property type="entry name" value="7TM_GPCR_Srsx"/>
    <property type="match status" value="1"/>
</dbReference>
<reference evidence="13" key="1">
    <citation type="submission" date="2025-08" db="UniProtKB">
        <authorList>
            <consortium name="RefSeq"/>
        </authorList>
    </citation>
    <scope>IDENTIFICATION</scope>
    <source>
        <tissue evidence="13">Tentacle</tissue>
    </source>
</reference>
<dbReference type="Proteomes" id="UP000515163">
    <property type="component" value="Unplaced"/>
</dbReference>
<evidence type="ECO:0000256" key="6">
    <source>
        <dbReference type="ARBA" id="ARBA00023136"/>
    </source>
</evidence>
<dbReference type="Pfam" id="PF00001">
    <property type="entry name" value="7tm_1"/>
    <property type="match status" value="1"/>
</dbReference>
<evidence type="ECO:0000256" key="3">
    <source>
        <dbReference type="ARBA" id="ARBA00022692"/>
    </source>
</evidence>
<feature type="transmembrane region" description="Helical" evidence="10">
    <location>
        <begin position="266"/>
        <end position="292"/>
    </location>
</feature>
<evidence type="ECO:0000259" key="11">
    <source>
        <dbReference type="PROSITE" id="PS50262"/>
    </source>
</evidence>
<organism evidence="12 13">
    <name type="scientific">Actinia tenebrosa</name>
    <name type="common">Australian red waratah sea anemone</name>
    <dbReference type="NCBI Taxonomy" id="6105"/>
    <lineage>
        <taxon>Eukaryota</taxon>
        <taxon>Metazoa</taxon>
        <taxon>Cnidaria</taxon>
        <taxon>Anthozoa</taxon>
        <taxon>Hexacorallia</taxon>
        <taxon>Actiniaria</taxon>
        <taxon>Actiniidae</taxon>
        <taxon>Actinia</taxon>
    </lineage>
</organism>
<dbReference type="KEGG" id="aten:116302205"/>
<dbReference type="InterPro" id="IPR017452">
    <property type="entry name" value="GPCR_Rhodpsn_7TM"/>
</dbReference>
<keyword evidence="12" id="KW-1185">Reference proteome</keyword>
<dbReference type="GO" id="GO:0004930">
    <property type="term" value="F:G protein-coupled receptor activity"/>
    <property type="evidence" value="ECO:0007669"/>
    <property type="project" value="UniProtKB-KW"/>
</dbReference>
<sequence>MENNCSTNAGQSRTLLEALNNPIFTPIALFLVLIIIVAICGNLVVIRTVCVTRKLHYPAFYFVVSLAVADLCVGFLVVPLQLVYHVTGYMEGYVLGKWILGEIACDFWTSVSIWFACASLINLCVVSWDRYVAVTSPLTYNLRMRDSKVKLLIGLVWMISLFFGILYTLSYKYSATRVLCTTQGLSTNFTVLAFVLLFLLPTCFIIFVNYVVFKIARTHRRQIDNLEYSVSVSGVTPAPSTTSLRQKTFHGQSIAQKKSQKTYKMLLVIIIAYIVCWTPFFLLLLIQIFMAISESASYMGVLLTYLNSAINPFIYGAFNREFRTAVKKSHRRRNRIGILKESFVPTSQANMLKIPNSSPFVSSGSS</sequence>
<accession>A0A6P8IK44</accession>
<dbReference type="FunCoup" id="A0A6P8IK44">
    <property type="interactions" value="1093"/>
</dbReference>